<comment type="caution">
    <text evidence="2">The sequence shown here is derived from an EMBL/GenBank/DDBJ whole genome shotgun (WGS) entry which is preliminary data.</text>
</comment>
<dbReference type="AlphaFoldDB" id="A0A9J6D621"/>
<protein>
    <submittedName>
        <fullName evidence="2">Uncharacterized protein</fullName>
    </submittedName>
</protein>
<name>A0A9J6D621_RHIMP</name>
<dbReference type="EMBL" id="JABSTU010000011">
    <property type="protein sequence ID" value="KAH8009532.1"/>
    <property type="molecule type" value="Genomic_DNA"/>
</dbReference>
<gene>
    <name evidence="2" type="ORF">HPB51_018178</name>
</gene>
<sequence>MAVLLIKHSCAFPNVSTSHKHICAARQRTTHRVGTFPGCPHLPPASLTQNKDLRNMPSNLIVSGHGSSAHNSMPYYLVFAMQALFTIILGWPSCLSSNPAPFQTFLPATNTSASLDCTSPIVLALSLDVPIRPPASSTQPSQGNEDLSNMPSDLNVSGHGRSAHNSMPNHLVFAMQTVAEFVTEASMIERTLDMRLRQYDRPLDTLSVNPVNAPGIVTKDLRETIRAVVREELSKLFSATPQPQVAIPH</sequence>
<evidence type="ECO:0000313" key="3">
    <source>
        <dbReference type="Proteomes" id="UP000821866"/>
    </source>
</evidence>
<keyword evidence="3" id="KW-1185">Reference proteome</keyword>
<organism evidence="2 3">
    <name type="scientific">Rhipicephalus microplus</name>
    <name type="common">Cattle tick</name>
    <name type="synonym">Boophilus microplus</name>
    <dbReference type="NCBI Taxonomy" id="6941"/>
    <lineage>
        <taxon>Eukaryota</taxon>
        <taxon>Metazoa</taxon>
        <taxon>Ecdysozoa</taxon>
        <taxon>Arthropoda</taxon>
        <taxon>Chelicerata</taxon>
        <taxon>Arachnida</taxon>
        <taxon>Acari</taxon>
        <taxon>Parasitiformes</taxon>
        <taxon>Ixodida</taxon>
        <taxon>Ixodoidea</taxon>
        <taxon>Ixodidae</taxon>
        <taxon>Rhipicephalinae</taxon>
        <taxon>Rhipicephalus</taxon>
        <taxon>Boophilus</taxon>
    </lineage>
</organism>
<accession>A0A9J6D621</accession>
<feature type="region of interest" description="Disordered" evidence="1">
    <location>
        <begin position="133"/>
        <end position="161"/>
    </location>
</feature>
<reference evidence="2" key="2">
    <citation type="submission" date="2021-09" db="EMBL/GenBank/DDBJ databases">
        <authorList>
            <person name="Jia N."/>
            <person name="Wang J."/>
            <person name="Shi W."/>
            <person name="Du L."/>
            <person name="Sun Y."/>
            <person name="Zhan W."/>
            <person name="Jiang J."/>
            <person name="Wang Q."/>
            <person name="Zhang B."/>
            <person name="Ji P."/>
            <person name="Sakyi L.B."/>
            <person name="Cui X."/>
            <person name="Yuan T."/>
            <person name="Jiang B."/>
            <person name="Yang W."/>
            <person name="Lam T.T.-Y."/>
            <person name="Chang Q."/>
            <person name="Ding S."/>
            <person name="Wang X."/>
            <person name="Zhu J."/>
            <person name="Ruan X."/>
            <person name="Zhao L."/>
            <person name="Wei J."/>
            <person name="Que T."/>
            <person name="Du C."/>
            <person name="Cheng J."/>
            <person name="Dai P."/>
            <person name="Han X."/>
            <person name="Huang E."/>
            <person name="Gao Y."/>
            <person name="Liu J."/>
            <person name="Shao H."/>
            <person name="Ye R."/>
            <person name="Li L."/>
            <person name="Wei W."/>
            <person name="Wang X."/>
            <person name="Wang C."/>
            <person name="Huo Q."/>
            <person name="Li W."/>
            <person name="Guo W."/>
            <person name="Chen H."/>
            <person name="Chen S."/>
            <person name="Zhou L."/>
            <person name="Zhou L."/>
            <person name="Ni X."/>
            <person name="Tian J."/>
            <person name="Zhou Y."/>
            <person name="Sheng Y."/>
            <person name="Liu T."/>
            <person name="Pan Y."/>
            <person name="Xia L."/>
            <person name="Li J."/>
            <person name="Zhao F."/>
            <person name="Cao W."/>
        </authorList>
    </citation>
    <scope>NUCLEOTIDE SEQUENCE</scope>
    <source>
        <strain evidence="2">Rmic-2018</strain>
        <tissue evidence="2">Larvae</tissue>
    </source>
</reference>
<feature type="compositionally biased region" description="Polar residues" evidence="1">
    <location>
        <begin position="135"/>
        <end position="155"/>
    </location>
</feature>
<reference evidence="2" key="1">
    <citation type="journal article" date="2020" name="Cell">
        <title>Large-Scale Comparative Analyses of Tick Genomes Elucidate Their Genetic Diversity and Vector Capacities.</title>
        <authorList>
            <consortium name="Tick Genome and Microbiome Consortium (TIGMIC)"/>
            <person name="Jia N."/>
            <person name="Wang J."/>
            <person name="Shi W."/>
            <person name="Du L."/>
            <person name="Sun Y."/>
            <person name="Zhan W."/>
            <person name="Jiang J.F."/>
            <person name="Wang Q."/>
            <person name="Zhang B."/>
            <person name="Ji P."/>
            <person name="Bell-Sakyi L."/>
            <person name="Cui X.M."/>
            <person name="Yuan T.T."/>
            <person name="Jiang B.G."/>
            <person name="Yang W.F."/>
            <person name="Lam T.T."/>
            <person name="Chang Q.C."/>
            <person name="Ding S.J."/>
            <person name="Wang X.J."/>
            <person name="Zhu J.G."/>
            <person name="Ruan X.D."/>
            <person name="Zhao L."/>
            <person name="Wei J.T."/>
            <person name="Ye R.Z."/>
            <person name="Que T.C."/>
            <person name="Du C.H."/>
            <person name="Zhou Y.H."/>
            <person name="Cheng J.X."/>
            <person name="Dai P.F."/>
            <person name="Guo W.B."/>
            <person name="Han X.H."/>
            <person name="Huang E.J."/>
            <person name="Li L.F."/>
            <person name="Wei W."/>
            <person name="Gao Y.C."/>
            <person name="Liu J.Z."/>
            <person name="Shao H.Z."/>
            <person name="Wang X."/>
            <person name="Wang C.C."/>
            <person name="Yang T.C."/>
            <person name="Huo Q.B."/>
            <person name="Li W."/>
            <person name="Chen H.Y."/>
            <person name="Chen S.E."/>
            <person name="Zhou L.G."/>
            <person name="Ni X.B."/>
            <person name="Tian J.H."/>
            <person name="Sheng Y."/>
            <person name="Liu T."/>
            <person name="Pan Y.S."/>
            <person name="Xia L.Y."/>
            <person name="Li J."/>
            <person name="Zhao F."/>
            <person name="Cao W.C."/>
        </authorList>
    </citation>
    <scope>NUCLEOTIDE SEQUENCE</scope>
    <source>
        <strain evidence="2">Rmic-2018</strain>
    </source>
</reference>
<proteinExistence type="predicted"/>
<dbReference type="Proteomes" id="UP000821866">
    <property type="component" value="Chromosome 9"/>
</dbReference>
<evidence type="ECO:0000313" key="2">
    <source>
        <dbReference type="EMBL" id="KAH8009532.1"/>
    </source>
</evidence>
<evidence type="ECO:0000256" key="1">
    <source>
        <dbReference type="SAM" id="MobiDB-lite"/>
    </source>
</evidence>